<name>A0A820J056_9BILA</name>
<dbReference type="InterPro" id="IPR050421">
    <property type="entry name" value="PPR"/>
</dbReference>
<feature type="non-terminal residue" evidence="2">
    <location>
        <position position="1"/>
    </location>
</feature>
<organism evidence="2 3">
    <name type="scientific">Rotaria sordida</name>
    <dbReference type="NCBI Taxonomy" id="392033"/>
    <lineage>
        <taxon>Eukaryota</taxon>
        <taxon>Metazoa</taxon>
        <taxon>Spiralia</taxon>
        <taxon>Gnathifera</taxon>
        <taxon>Rotifera</taxon>
        <taxon>Eurotatoria</taxon>
        <taxon>Bdelloidea</taxon>
        <taxon>Philodinida</taxon>
        <taxon>Philodinidae</taxon>
        <taxon>Rotaria</taxon>
    </lineage>
</organism>
<dbReference type="NCBIfam" id="TIGR00756">
    <property type="entry name" value="PPR"/>
    <property type="match status" value="2"/>
</dbReference>
<protein>
    <recommendedName>
        <fullName evidence="4">Pentatricopeptide repeat-containing protein</fullName>
    </recommendedName>
</protein>
<feature type="repeat" description="PPR" evidence="1">
    <location>
        <begin position="20"/>
        <end position="50"/>
    </location>
</feature>
<evidence type="ECO:0000313" key="2">
    <source>
        <dbReference type="EMBL" id="CAF4318175.1"/>
    </source>
</evidence>
<dbReference type="EMBL" id="CAJOAX010052674">
    <property type="protein sequence ID" value="CAF4318175.1"/>
    <property type="molecule type" value="Genomic_DNA"/>
</dbReference>
<proteinExistence type="predicted"/>
<evidence type="ECO:0008006" key="4">
    <source>
        <dbReference type="Google" id="ProtNLM"/>
    </source>
</evidence>
<dbReference type="PANTHER" id="PTHR47928:SF207">
    <property type="entry name" value="PENTATRICOPEPTIDE REPEAT-CONTAINING PROTEIN"/>
    <property type="match status" value="1"/>
</dbReference>
<gene>
    <name evidence="2" type="ORF">OTI717_LOCUS42562</name>
</gene>
<sequence>GKIGCNDKAEQIFEKIRQPNEVGYSAMINAYGLNGMGTQAVELYHRMPREFINEVVYICVLNACSHSGLVNEARLIFKNIQMKTERIYSTMIDRLSRASYFEEAEELIN</sequence>
<dbReference type="AlphaFoldDB" id="A0A820J056"/>
<reference evidence="2" key="1">
    <citation type="submission" date="2021-02" db="EMBL/GenBank/DDBJ databases">
        <authorList>
            <person name="Nowell W R."/>
        </authorList>
    </citation>
    <scope>NUCLEOTIDE SEQUENCE</scope>
</reference>
<evidence type="ECO:0000313" key="3">
    <source>
        <dbReference type="Proteomes" id="UP000663823"/>
    </source>
</evidence>
<dbReference type="Gene3D" id="1.25.40.10">
    <property type="entry name" value="Tetratricopeptide repeat domain"/>
    <property type="match status" value="1"/>
</dbReference>
<dbReference type="InterPro" id="IPR002885">
    <property type="entry name" value="PPR_rpt"/>
</dbReference>
<feature type="non-terminal residue" evidence="2">
    <location>
        <position position="109"/>
    </location>
</feature>
<dbReference type="PANTHER" id="PTHR47928">
    <property type="entry name" value="REPEAT-CONTAINING PROTEIN, PUTATIVE-RELATED"/>
    <property type="match status" value="1"/>
</dbReference>
<dbReference type="PROSITE" id="PS51375">
    <property type="entry name" value="PPR"/>
    <property type="match status" value="1"/>
</dbReference>
<evidence type="ECO:0000256" key="1">
    <source>
        <dbReference type="PROSITE-ProRule" id="PRU00708"/>
    </source>
</evidence>
<dbReference type="InterPro" id="IPR011990">
    <property type="entry name" value="TPR-like_helical_dom_sf"/>
</dbReference>
<accession>A0A820J056</accession>
<dbReference type="Pfam" id="PF01535">
    <property type="entry name" value="PPR"/>
    <property type="match status" value="3"/>
</dbReference>
<dbReference type="Proteomes" id="UP000663823">
    <property type="component" value="Unassembled WGS sequence"/>
</dbReference>
<comment type="caution">
    <text evidence="2">The sequence shown here is derived from an EMBL/GenBank/DDBJ whole genome shotgun (WGS) entry which is preliminary data.</text>
</comment>